<protein>
    <recommendedName>
        <fullName evidence="4">DUF3999 domain-containing protein</fullName>
    </recommendedName>
</protein>
<evidence type="ECO:0000256" key="1">
    <source>
        <dbReference type="SAM" id="Phobius"/>
    </source>
</evidence>
<proteinExistence type="predicted"/>
<dbReference type="OrthoDB" id="994644at2"/>
<keyword evidence="1" id="KW-1133">Transmembrane helix</keyword>
<feature type="transmembrane region" description="Helical" evidence="1">
    <location>
        <begin position="386"/>
        <end position="404"/>
    </location>
</feature>
<sequence>MRLQINLVLTFVLLTISSSYGQMESYEYKRELIGVQDQWHKIVIPKTMFGTLSRKLTDIRIYGITKNNDTIEAPYILQKLKDHTSIKNNEFKIINTSHTDTGYFYTFEVSSANPVNQMDLDFGQQNYDWQLQLEGSNNQQEWFTIIDDYRIVSIKNELTDFTFDKLSFPSSKYNYYRLQVDSKTDPDLQKVSIQQQNIVEGSLQDYAIKYQNSLENKQTKQTEISIELEHAVPVSFLKITPNAAFDYYRPVSIQYVSDSTLVGLKWKFHFNTLTSGVLNSNGNNEFKAVSTTTKKLKIHIHNQDNQPLDINSIQVKGYAHELITRITEPATYYLTYGHKNANQPRYDIAKFKESIPSEIKTIKLGDEIIIEKAEATSTSPLFENKLWLWGIMIILILVLGGFSFKMIKQK</sequence>
<keyword evidence="1" id="KW-0812">Transmembrane</keyword>
<dbReference type="Proteomes" id="UP000198379">
    <property type="component" value="Unassembled WGS sequence"/>
</dbReference>
<dbReference type="RefSeq" id="WP_089372504.1">
    <property type="nucleotide sequence ID" value="NZ_BMEP01000006.1"/>
</dbReference>
<dbReference type="Pfam" id="PF13163">
    <property type="entry name" value="DUF3999"/>
    <property type="match status" value="1"/>
</dbReference>
<evidence type="ECO:0000313" key="2">
    <source>
        <dbReference type="EMBL" id="SNS01272.1"/>
    </source>
</evidence>
<evidence type="ECO:0008006" key="4">
    <source>
        <dbReference type="Google" id="ProtNLM"/>
    </source>
</evidence>
<evidence type="ECO:0000313" key="3">
    <source>
        <dbReference type="Proteomes" id="UP000198379"/>
    </source>
</evidence>
<name>A0A239B127_9FLAO</name>
<gene>
    <name evidence="2" type="ORF">SAMN06265376_105255</name>
</gene>
<keyword evidence="1" id="KW-0472">Membrane</keyword>
<keyword evidence="3" id="KW-1185">Reference proteome</keyword>
<dbReference type="AlphaFoldDB" id="A0A239B127"/>
<organism evidence="2 3">
    <name type="scientific">Dokdonia pacifica</name>
    <dbReference type="NCBI Taxonomy" id="1627892"/>
    <lineage>
        <taxon>Bacteria</taxon>
        <taxon>Pseudomonadati</taxon>
        <taxon>Bacteroidota</taxon>
        <taxon>Flavobacteriia</taxon>
        <taxon>Flavobacteriales</taxon>
        <taxon>Flavobacteriaceae</taxon>
        <taxon>Dokdonia</taxon>
    </lineage>
</organism>
<dbReference type="InterPro" id="IPR025060">
    <property type="entry name" value="DUF3999"/>
</dbReference>
<dbReference type="EMBL" id="FZNY01000005">
    <property type="protein sequence ID" value="SNS01272.1"/>
    <property type="molecule type" value="Genomic_DNA"/>
</dbReference>
<accession>A0A239B127</accession>
<reference evidence="2 3" key="1">
    <citation type="submission" date="2017-06" db="EMBL/GenBank/DDBJ databases">
        <authorList>
            <person name="Kim H.J."/>
            <person name="Triplett B.A."/>
        </authorList>
    </citation>
    <scope>NUCLEOTIDE SEQUENCE [LARGE SCALE GENOMIC DNA]</scope>
    <source>
        <strain evidence="2 3">DSM 25597</strain>
    </source>
</reference>